<dbReference type="Proteomes" id="UP000248410">
    <property type="component" value="Chromosome"/>
</dbReference>
<organism evidence="2 3">
    <name type="scientific">Acidianus sulfidivorans JP7</name>
    <dbReference type="NCBI Taxonomy" id="619593"/>
    <lineage>
        <taxon>Archaea</taxon>
        <taxon>Thermoproteota</taxon>
        <taxon>Thermoprotei</taxon>
        <taxon>Sulfolobales</taxon>
        <taxon>Sulfolobaceae</taxon>
        <taxon>Acidianus</taxon>
    </lineage>
</organism>
<protein>
    <submittedName>
        <fullName evidence="2">Fe-S cluster assembly protein SufD</fullName>
    </submittedName>
</protein>
<evidence type="ECO:0000259" key="1">
    <source>
        <dbReference type="Pfam" id="PF01458"/>
    </source>
</evidence>
<keyword evidence="3" id="KW-1185">Reference proteome</keyword>
<dbReference type="KEGG" id="asul:DFR86_09360"/>
<dbReference type="Pfam" id="PF01458">
    <property type="entry name" value="SUFBD_core"/>
    <property type="match status" value="1"/>
</dbReference>
<dbReference type="SUPFAM" id="SSF101960">
    <property type="entry name" value="Stabilizer of iron transporter SufD"/>
    <property type="match status" value="1"/>
</dbReference>
<gene>
    <name evidence="2" type="ORF">DFR86_09360</name>
</gene>
<dbReference type="GO" id="GO:0016226">
    <property type="term" value="P:iron-sulfur cluster assembly"/>
    <property type="evidence" value="ECO:0007669"/>
    <property type="project" value="InterPro"/>
</dbReference>
<dbReference type="PANTHER" id="PTHR43575:SF1">
    <property type="entry name" value="PROTEIN ABCI7, CHLOROPLASTIC"/>
    <property type="match status" value="1"/>
</dbReference>
<evidence type="ECO:0000313" key="2">
    <source>
        <dbReference type="EMBL" id="AWR97731.1"/>
    </source>
</evidence>
<reference evidence="2 3" key="1">
    <citation type="submission" date="2018-05" db="EMBL/GenBank/DDBJ databases">
        <title>Complete Genome Sequences of Extremely Thermoacidophilic, Metal-Mobilizing Type-Strain Members of the Archaeal Family Sulfolobaceae: Acidianus brierleyi DSM-1651T, Acidianus sulfidivorans DSM-18786T, Metallosphaera hakonensis DSM-7519T, and Metallosphaera prunae DSM-10039T.</title>
        <authorList>
            <person name="Counts J.A."/>
            <person name="Kelly R.M."/>
        </authorList>
    </citation>
    <scope>NUCLEOTIDE SEQUENCE [LARGE SCALE GENOMIC DNA]</scope>
    <source>
        <strain evidence="2 3">JP7</strain>
    </source>
</reference>
<dbReference type="PANTHER" id="PTHR43575">
    <property type="entry name" value="PROTEIN ABCI7, CHLOROPLASTIC"/>
    <property type="match status" value="1"/>
</dbReference>
<dbReference type="InterPro" id="IPR055346">
    <property type="entry name" value="Fe-S_cluster_assembly_SufBD"/>
</dbReference>
<dbReference type="InterPro" id="IPR037284">
    <property type="entry name" value="SUF_FeS_clus_asmbl_SufBD_sf"/>
</dbReference>
<accession>A0A2U9IP04</accession>
<feature type="domain" description="SUF system FeS cluster assembly SufBD core" evidence="1">
    <location>
        <begin position="139"/>
        <end position="356"/>
    </location>
</feature>
<name>A0A2U9IP04_9CREN</name>
<dbReference type="AlphaFoldDB" id="A0A2U9IP04"/>
<sequence length="379" mass="42426">MPLLDIESSKQYLNFFNDKSSREELFLLYERLPFQVINDSPTVKHYTRWSVLDSLNLKIEKSPLKNVIKEQQGYTTFQIINNNDIQGKLDDSFTNSLISPEEHKLVALTLSLSKKLTINKGGKYFIHHYTDEDIFSPLNIEINIPENESADIIYYSESLGQKSMNSAVLSILSNENSTVNLTMVTKGNNSYNFTYSKAKVKGYLNSYIISSGFSEGHLEYHSYLEEGAQAFFNSRALGVSKNNIDVLTNVYHEGKKSVSNGFMKAVAAGSSFVITRGDARINEEAYDCSTSIIGRAIMIGKEASAVVAPMLEVRTGKVITAKHSAAVSRVPEDLIFYLQNRGFDKKTAEGMIIRGFLEDEGDSDIVKKLINEIMSTLGY</sequence>
<dbReference type="InterPro" id="IPR000825">
    <property type="entry name" value="SUF_FeS_clus_asmbl_SufBD_core"/>
</dbReference>
<dbReference type="EMBL" id="CP029288">
    <property type="protein sequence ID" value="AWR97731.1"/>
    <property type="molecule type" value="Genomic_DNA"/>
</dbReference>
<proteinExistence type="predicted"/>
<evidence type="ECO:0000313" key="3">
    <source>
        <dbReference type="Proteomes" id="UP000248410"/>
    </source>
</evidence>